<proteinExistence type="predicted"/>
<reference evidence="3" key="2">
    <citation type="submission" date="2015-01" db="EMBL/GenBank/DDBJ databases">
        <title>Evolutionary Origins and Diversification of the Mycorrhizal Mutualists.</title>
        <authorList>
            <consortium name="DOE Joint Genome Institute"/>
            <consortium name="Mycorrhizal Genomics Consortium"/>
            <person name="Kohler A."/>
            <person name="Kuo A."/>
            <person name="Nagy L.G."/>
            <person name="Floudas D."/>
            <person name="Copeland A."/>
            <person name="Barry K.W."/>
            <person name="Cichocki N."/>
            <person name="Veneault-Fourrey C."/>
            <person name="LaButti K."/>
            <person name="Lindquist E.A."/>
            <person name="Lipzen A."/>
            <person name="Lundell T."/>
            <person name="Morin E."/>
            <person name="Murat C."/>
            <person name="Riley R."/>
            <person name="Ohm R."/>
            <person name="Sun H."/>
            <person name="Tunlid A."/>
            <person name="Henrissat B."/>
            <person name="Grigoriev I.V."/>
            <person name="Hibbett D.S."/>
            <person name="Martin F."/>
        </authorList>
    </citation>
    <scope>NUCLEOTIDE SEQUENCE [LARGE SCALE GENOMIC DNA]</scope>
    <source>
        <strain evidence="3">ATCC 200175</strain>
    </source>
</reference>
<feature type="signal peptide" evidence="1">
    <location>
        <begin position="1"/>
        <end position="22"/>
    </location>
</feature>
<evidence type="ECO:0000313" key="3">
    <source>
        <dbReference type="Proteomes" id="UP000053647"/>
    </source>
</evidence>
<keyword evidence="3" id="KW-1185">Reference proteome</keyword>
<accession>A0A0C9TLL2</accession>
<reference evidence="2 3" key="1">
    <citation type="submission" date="2014-06" db="EMBL/GenBank/DDBJ databases">
        <authorList>
            <consortium name="DOE Joint Genome Institute"/>
            <person name="Kuo A."/>
            <person name="Kohler A."/>
            <person name="Nagy L.G."/>
            <person name="Floudas D."/>
            <person name="Copeland A."/>
            <person name="Barry K.W."/>
            <person name="Cichocki N."/>
            <person name="Veneault-Fourrey C."/>
            <person name="LaButti K."/>
            <person name="Lindquist E.A."/>
            <person name="Lipzen A."/>
            <person name="Lundell T."/>
            <person name="Morin E."/>
            <person name="Murat C."/>
            <person name="Sun H."/>
            <person name="Tunlid A."/>
            <person name="Henrissat B."/>
            <person name="Grigoriev I.V."/>
            <person name="Hibbett D.S."/>
            <person name="Martin F."/>
            <person name="Nordberg H.P."/>
            <person name="Cantor M.N."/>
            <person name="Hua S.X."/>
        </authorList>
    </citation>
    <scope>NUCLEOTIDE SEQUENCE [LARGE SCALE GENOMIC DNA]</scope>
    <source>
        <strain evidence="2 3">ATCC 200175</strain>
    </source>
</reference>
<name>A0A0C9TLL2_PAXIN</name>
<sequence length="320" mass="36089">MSLTGLPSEILSLILQTAVADAAIPSDILRVCQLFHDVGTECLYTHLKFTASKQLQLFAMTRAPETPLIVPRSVTVDLTGKQDFYVFRYLRDTFVKCKWLADEALARREGGDGDARMKRISLRMHSYARDTEVEFLAEGLCAVSPDAFEWTGPDPDHHFSTAVIYHWVRSGTRKIIPPVASCLFKHITSWSNIREVKVTNISFATRSVHEGPFPPLIADLPSLRTLYMGQATFLHPQAIAGMFCQGRMSSMWQVRLVDAYSESIWGPRLRRSDVEKAAETLCHTDDQNAVIARIKRVVTCEKKTERIMGGDRVEGTHILY</sequence>
<evidence type="ECO:0000313" key="2">
    <source>
        <dbReference type="EMBL" id="KIJ08181.1"/>
    </source>
</evidence>
<protein>
    <recommendedName>
        <fullName evidence="4">F-box domain-containing protein</fullName>
    </recommendedName>
</protein>
<feature type="chain" id="PRO_5002203656" description="F-box domain-containing protein" evidence="1">
    <location>
        <begin position="23"/>
        <end position="320"/>
    </location>
</feature>
<organism evidence="2 3">
    <name type="scientific">Paxillus involutus ATCC 200175</name>
    <dbReference type="NCBI Taxonomy" id="664439"/>
    <lineage>
        <taxon>Eukaryota</taxon>
        <taxon>Fungi</taxon>
        <taxon>Dikarya</taxon>
        <taxon>Basidiomycota</taxon>
        <taxon>Agaricomycotina</taxon>
        <taxon>Agaricomycetes</taxon>
        <taxon>Agaricomycetidae</taxon>
        <taxon>Boletales</taxon>
        <taxon>Paxilineae</taxon>
        <taxon>Paxillaceae</taxon>
        <taxon>Paxillus</taxon>
    </lineage>
</organism>
<dbReference type="Proteomes" id="UP000053647">
    <property type="component" value="Unassembled WGS sequence"/>
</dbReference>
<evidence type="ECO:0008006" key="4">
    <source>
        <dbReference type="Google" id="ProtNLM"/>
    </source>
</evidence>
<evidence type="ECO:0000256" key="1">
    <source>
        <dbReference type="SAM" id="SignalP"/>
    </source>
</evidence>
<dbReference type="OrthoDB" id="2587912at2759"/>
<dbReference type="AlphaFoldDB" id="A0A0C9TLL2"/>
<dbReference type="EMBL" id="KN819682">
    <property type="protein sequence ID" value="KIJ08181.1"/>
    <property type="molecule type" value="Genomic_DNA"/>
</dbReference>
<dbReference type="HOGENOM" id="CLU_079147_0_0_1"/>
<gene>
    <name evidence="2" type="ORF">PAXINDRAFT_89262</name>
</gene>
<keyword evidence="1" id="KW-0732">Signal</keyword>